<reference evidence="2" key="1">
    <citation type="submission" date="2019-05" db="EMBL/GenBank/DDBJ databases">
        <title>Annotation for the trematode Paragonimus heterotremus.</title>
        <authorList>
            <person name="Choi Y.-J."/>
        </authorList>
    </citation>
    <scope>NUCLEOTIDE SEQUENCE</scope>
    <source>
        <strain evidence="2">LC</strain>
    </source>
</reference>
<comment type="caution">
    <text evidence="2">The sequence shown here is derived from an EMBL/GenBank/DDBJ whole genome shotgun (WGS) entry which is preliminary data.</text>
</comment>
<feature type="region of interest" description="Disordered" evidence="1">
    <location>
        <begin position="1"/>
        <end position="22"/>
    </location>
</feature>
<name>A0A8J4WKK9_9TREM</name>
<accession>A0A8J4WKK9</accession>
<dbReference type="CDD" id="cd01670">
    <property type="entry name" value="Death"/>
    <property type="match status" value="1"/>
</dbReference>
<evidence type="ECO:0000256" key="1">
    <source>
        <dbReference type="SAM" id="MobiDB-lite"/>
    </source>
</evidence>
<evidence type="ECO:0000313" key="2">
    <source>
        <dbReference type="EMBL" id="KAF5404229.1"/>
    </source>
</evidence>
<dbReference type="OrthoDB" id="6235638at2759"/>
<keyword evidence="3" id="KW-1185">Reference proteome</keyword>
<evidence type="ECO:0000313" key="3">
    <source>
        <dbReference type="Proteomes" id="UP000748531"/>
    </source>
</evidence>
<dbReference type="Proteomes" id="UP000748531">
    <property type="component" value="Unassembled WGS sequence"/>
</dbReference>
<organism evidence="2 3">
    <name type="scientific">Paragonimus heterotremus</name>
    <dbReference type="NCBI Taxonomy" id="100268"/>
    <lineage>
        <taxon>Eukaryota</taxon>
        <taxon>Metazoa</taxon>
        <taxon>Spiralia</taxon>
        <taxon>Lophotrochozoa</taxon>
        <taxon>Platyhelminthes</taxon>
        <taxon>Trematoda</taxon>
        <taxon>Digenea</taxon>
        <taxon>Plagiorchiida</taxon>
        <taxon>Troglotremata</taxon>
        <taxon>Troglotrematidae</taxon>
        <taxon>Paragonimus</taxon>
    </lineage>
</organism>
<protein>
    <submittedName>
        <fullName evidence="2">Uncharacterized protein</fullName>
    </submittedName>
</protein>
<proteinExistence type="predicted"/>
<dbReference type="EMBL" id="LUCH01000828">
    <property type="protein sequence ID" value="KAF5404229.1"/>
    <property type="molecule type" value="Genomic_DNA"/>
</dbReference>
<dbReference type="Gene3D" id="1.10.533.10">
    <property type="entry name" value="Death Domain, Fas"/>
    <property type="match status" value="1"/>
</dbReference>
<gene>
    <name evidence="2" type="ORF">PHET_02334</name>
</gene>
<sequence>MAHRHTKRLDTETTTQSPGIDEPLHMLNDELLFKIASEVKQKWEELLRNGLIQSGSNVTSVRGPACLPSDEIRYCRELAPRDPVLQAYHALARWRWFCRHTGCSDKQAFEALLNAARSCQVHIDGNIEHTVRISTSLEFV</sequence>
<dbReference type="InterPro" id="IPR011029">
    <property type="entry name" value="DEATH-like_dom_sf"/>
</dbReference>
<dbReference type="AlphaFoldDB" id="A0A8J4WKK9"/>